<reference evidence="1" key="1">
    <citation type="submission" date="2022-12" db="EMBL/GenBank/DDBJ databases">
        <authorList>
            <person name="Petersen C."/>
        </authorList>
    </citation>
    <scope>NUCLEOTIDE SEQUENCE</scope>
    <source>
        <strain evidence="1">IBT 15544</strain>
    </source>
</reference>
<dbReference type="EMBL" id="JAPQKR010000005">
    <property type="protein sequence ID" value="KAJ5216646.1"/>
    <property type="molecule type" value="Genomic_DNA"/>
</dbReference>
<dbReference type="AlphaFoldDB" id="A0A9W9NB88"/>
<gene>
    <name evidence="1" type="ORF">N7498_003053</name>
</gene>
<organism evidence="1 2">
    <name type="scientific">Penicillium cinerascens</name>
    <dbReference type="NCBI Taxonomy" id="70096"/>
    <lineage>
        <taxon>Eukaryota</taxon>
        <taxon>Fungi</taxon>
        <taxon>Dikarya</taxon>
        <taxon>Ascomycota</taxon>
        <taxon>Pezizomycotina</taxon>
        <taxon>Eurotiomycetes</taxon>
        <taxon>Eurotiomycetidae</taxon>
        <taxon>Eurotiales</taxon>
        <taxon>Aspergillaceae</taxon>
        <taxon>Penicillium</taxon>
    </lineage>
</organism>
<dbReference type="RefSeq" id="XP_058312459.1">
    <property type="nucleotide sequence ID" value="XM_058450115.1"/>
</dbReference>
<evidence type="ECO:0000313" key="2">
    <source>
        <dbReference type="Proteomes" id="UP001150904"/>
    </source>
</evidence>
<proteinExistence type="predicted"/>
<dbReference type="GeneID" id="83177416"/>
<protein>
    <submittedName>
        <fullName evidence="1">Uncharacterized protein</fullName>
    </submittedName>
</protein>
<accession>A0A9W9NB88</accession>
<name>A0A9W9NB88_9EURO</name>
<keyword evidence="2" id="KW-1185">Reference proteome</keyword>
<reference evidence="1" key="2">
    <citation type="journal article" date="2023" name="IMA Fungus">
        <title>Comparative genomic study of the Penicillium genus elucidates a diverse pangenome and 15 lateral gene transfer events.</title>
        <authorList>
            <person name="Petersen C."/>
            <person name="Sorensen T."/>
            <person name="Nielsen M.R."/>
            <person name="Sondergaard T.E."/>
            <person name="Sorensen J.L."/>
            <person name="Fitzpatrick D.A."/>
            <person name="Frisvad J.C."/>
            <person name="Nielsen K.L."/>
        </authorList>
    </citation>
    <scope>NUCLEOTIDE SEQUENCE</scope>
    <source>
        <strain evidence="1">IBT 15544</strain>
    </source>
</reference>
<comment type="caution">
    <text evidence="1">The sequence shown here is derived from an EMBL/GenBank/DDBJ whole genome shotgun (WGS) entry which is preliminary data.</text>
</comment>
<sequence>MFVISSCKSSIRIISSTRPYSSRFRSLGKGLAYFLLHHSPKDLASFLSSILEIFLYSIT</sequence>
<evidence type="ECO:0000313" key="1">
    <source>
        <dbReference type="EMBL" id="KAJ5216646.1"/>
    </source>
</evidence>
<dbReference type="Proteomes" id="UP001150904">
    <property type="component" value="Unassembled WGS sequence"/>
</dbReference>